<proteinExistence type="predicted"/>
<dbReference type="PANTHER" id="PTHR46622">
    <property type="entry name" value="DNA-DEPENDENT METALLOPROTEASE WSS1"/>
    <property type="match status" value="1"/>
</dbReference>
<dbReference type="InParanoid" id="A0A165WB57"/>
<dbReference type="InterPro" id="IPR001876">
    <property type="entry name" value="Znf_RanBP2"/>
</dbReference>
<dbReference type="AlphaFoldDB" id="A0A165WB57"/>
<reference evidence="8 9" key="1">
    <citation type="journal article" date="2016" name="Mol. Biol. Evol.">
        <title>Comparative Genomics of Early-Diverging Mushroom-Forming Fungi Provides Insights into the Origins of Lignocellulose Decay Capabilities.</title>
        <authorList>
            <person name="Nagy L.G."/>
            <person name="Riley R."/>
            <person name="Tritt A."/>
            <person name="Adam C."/>
            <person name="Daum C."/>
            <person name="Floudas D."/>
            <person name="Sun H."/>
            <person name="Yadav J.S."/>
            <person name="Pangilinan J."/>
            <person name="Larsson K.H."/>
            <person name="Matsuura K."/>
            <person name="Barry K."/>
            <person name="Labutti K."/>
            <person name="Kuo R."/>
            <person name="Ohm R.A."/>
            <person name="Bhattacharya S.S."/>
            <person name="Shirouzu T."/>
            <person name="Yoshinaga Y."/>
            <person name="Martin F.M."/>
            <person name="Grigoriev I.V."/>
            <person name="Hibbett D.S."/>
        </authorList>
    </citation>
    <scope>NUCLEOTIDE SEQUENCE [LARGE SCALE GENOMIC DNA]</scope>
    <source>
        <strain evidence="8 9">HHB14362 ss-1</strain>
    </source>
</reference>
<feature type="domain" description="RanBP2-type" evidence="6">
    <location>
        <begin position="284"/>
        <end position="313"/>
    </location>
</feature>
<evidence type="ECO:0000313" key="9">
    <source>
        <dbReference type="Proteomes" id="UP000076761"/>
    </source>
</evidence>
<dbReference type="SUPFAM" id="SSF90209">
    <property type="entry name" value="Ran binding protein zinc finger-like"/>
    <property type="match status" value="1"/>
</dbReference>
<keyword evidence="1" id="KW-0479">Metal-binding</keyword>
<evidence type="ECO:0000256" key="2">
    <source>
        <dbReference type="ARBA" id="ARBA00022771"/>
    </source>
</evidence>
<evidence type="ECO:0000256" key="5">
    <source>
        <dbReference type="SAM" id="MobiDB-lite"/>
    </source>
</evidence>
<dbReference type="InterPro" id="IPR036443">
    <property type="entry name" value="Znf_RanBP2_sf"/>
</dbReference>
<dbReference type="Gene3D" id="2.30.30.380">
    <property type="entry name" value="Zn-finger domain of Sec23/24"/>
    <property type="match status" value="1"/>
</dbReference>
<dbReference type="STRING" id="1314782.A0A165WB57"/>
<evidence type="ECO:0000256" key="3">
    <source>
        <dbReference type="ARBA" id="ARBA00022833"/>
    </source>
</evidence>
<protein>
    <submittedName>
        <fullName evidence="8">WLM-domain-containing protein</fullName>
    </submittedName>
</protein>
<organism evidence="8 9">
    <name type="scientific">Neolentinus lepideus HHB14362 ss-1</name>
    <dbReference type="NCBI Taxonomy" id="1314782"/>
    <lineage>
        <taxon>Eukaryota</taxon>
        <taxon>Fungi</taxon>
        <taxon>Dikarya</taxon>
        <taxon>Basidiomycota</taxon>
        <taxon>Agaricomycotina</taxon>
        <taxon>Agaricomycetes</taxon>
        <taxon>Gloeophyllales</taxon>
        <taxon>Gloeophyllaceae</taxon>
        <taxon>Neolentinus</taxon>
    </lineage>
</organism>
<dbReference type="InterPro" id="IPR053000">
    <property type="entry name" value="WSS1-like_metalloprotease"/>
</dbReference>
<dbReference type="Proteomes" id="UP000076761">
    <property type="component" value="Unassembled WGS sequence"/>
</dbReference>
<evidence type="ECO:0000313" key="8">
    <source>
        <dbReference type="EMBL" id="KZT30932.1"/>
    </source>
</evidence>
<dbReference type="GO" id="GO:0008237">
    <property type="term" value="F:metallopeptidase activity"/>
    <property type="evidence" value="ECO:0007669"/>
    <property type="project" value="TreeGrafter"/>
</dbReference>
<sequence>MTETYVKYFTHLQGRPKAEQALPILQRVASLVKPIMRKHGWVLSTLSEFFPESPNLIGLNVNGGEKILLRLRPAWAPDTFYDIEDVVHTMLHELTHNVHGAHDEKFYKFLSGLEDEHAALKRSGYAGEGFFSPGQRLGTGASHNLPPHIARQRALEAAENRRKMSTLMSGGRRLGGAPVHRNLTPRELAAEAAERRARDEKACGSGALAQREAEKAAKESIENDAIDLTGNDPDPESDVILLDRPSSVSGPSKVSVSQQKRKASVTSLKRDDTSSHTSAGPASKNDDWGCPACTYLNQPTAFRCAMCDTHRPQSGSSEGWTCTVCGEAEMSHHLWTCRFCGSVKASS</sequence>
<dbReference type="PROSITE" id="PS50199">
    <property type="entry name" value="ZF_RANBP2_2"/>
    <property type="match status" value="1"/>
</dbReference>
<keyword evidence="9" id="KW-1185">Reference proteome</keyword>
<evidence type="ECO:0000259" key="7">
    <source>
        <dbReference type="PROSITE" id="PS51397"/>
    </source>
</evidence>
<dbReference type="SMART" id="SM00547">
    <property type="entry name" value="ZnF_RBZ"/>
    <property type="match status" value="1"/>
</dbReference>
<dbReference type="PANTHER" id="PTHR46622:SF1">
    <property type="entry name" value="DNA-DEPENDENT METALLOPROTEASE WSS1"/>
    <property type="match status" value="1"/>
</dbReference>
<feature type="domain" description="WLM" evidence="7">
    <location>
        <begin position="1"/>
        <end position="198"/>
    </location>
</feature>
<dbReference type="Pfam" id="PF00641">
    <property type="entry name" value="Zn_ribbon_RanBP"/>
    <property type="match status" value="1"/>
</dbReference>
<keyword evidence="3" id="KW-0862">Zinc</keyword>
<dbReference type="Pfam" id="PF08325">
    <property type="entry name" value="WLM"/>
    <property type="match status" value="1"/>
</dbReference>
<accession>A0A165WB57</accession>
<dbReference type="PROSITE" id="PS51397">
    <property type="entry name" value="WLM"/>
    <property type="match status" value="1"/>
</dbReference>
<evidence type="ECO:0000256" key="4">
    <source>
        <dbReference type="PROSITE-ProRule" id="PRU00322"/>
    </source>
</evidence>
<name>A0A165WB57_9AGAM</name>
<dbReference type="EMBL" id="KV425551">
    <property type="protein sequence ID" value="KZT30932.1"/>
    <property type="molecule type" value="Genomic_DNA"/>
</dbReference>
<gene>
    <name evidence="8" type="ORF">NEOLEDRAFT_48658</name>
</gene>
<dbReference type="GO" id="GO:0005634">
    <property type="term" value="C:nucleus"/>
    <property type="evidence" value="ECO:0007669"/>
    <property type="project" value="TreeGrafter"/>
</dbReference>
<dbReference type="GO" id="GO:0006281">
    <property type="term" value="P:DNA repair"/>
    <property type="evidence" value="ECO:0007669"/>
    <property type="project" value="TreeGrafter"/>
</dbReference>
<feature type="region of interest" description="Disordered" evidence="5">
    <location>
        <begin position="214"/>
        <end position="284"/>
    </location>
</feature>
<dbReference type="InterPro" id="IPR013536">
    <property type="entry name" value="WLM_dom"/>
</dbReference>
<keyword evidence="2 4" id="KW-0863">Zinc-finger</keyword>
<feature type="compositionally biased region" description="Low complexity" evidence="5">
    <location>
        <begin position="245"/>
        <end position="258"/>
    </location>
</feature>
<dbReference type="OrthoDB" id="261960at2759"/>
<dbReference type="PROSITE" id="PS01358">
    <property type="entry name" value="ZF_RANBP2_1"/>
    <property type="match status" value="1"/>
</dbReference>
<evidence type="ECO:0000256" key="1">
    <source>
        <dbReference type="ARBA" id="ARBA00022723"/>
    </source>
</evidence>
<dbReference type="GO" id="GO:0008270">
    <property type="term" value="F:zinc ion binding"/>
    <property type="evidence" value="ECO:0007669"/>
    <property type="project" value="UniProtKB-KW"/>
</dbReference>
<evidence type="ECO:0000259" key="6">
    <source>
        <dbReference type="PROSITE" id="PS50199"/>
    </source>
</evidence>